<feature type="transmembrane region" description="Helical" evidence="8">
    <location>
        <begin position="204"/>
        <end position="224"/>
    </location>
</feature>
<gene>
    <name evidence="9" type="ORF">ABEB36_014218</name>
</gene>
<keyword evidence="10" id="KW-1185">Reference proteome</keyword>
<comment type="subcellular location">
    <subcellularLocation>
        <location evidence="1 8">Cell membrane</location>
        <topology evidence="1 8">Multi-pass membrane protein</topology>
    </subcellularLocation>
</comment>
<feature type="transmembrane region" description="Helical" evidence="8">
    <location>
        <begin position="6"/>
        <end position="27"/>
    </location>
</feature>
<evidence type="ECO:0000256" key="1">
    <source>
        <dbReference type="ARBA" id="ARBA00004651"/>
    </source>
</evidence>
<keyword evidence="7 8" id="KW-0807">Transducer</keyword>
<evidence type="ECO:0000256" key="3">
    <source>
        <dbReference type="ARBA" id="ARBA00022692"/>
    </source>
</evidence>
<dbReference type="GO" id="GO:0005886">
    <property type="term" value="C:plasma membrane"/>
    <property type="evidence" value="ECO:0007669"/>
    <property type="project" value="UniProtKB-SubCell"/>
</dbReference>
<evidence type="ECO:0000313" key="10">
    <source>
        <dbReference type="Proteomes" id="UP001566132"/>
    </source>
</evidence>
<keyword evidence="6 8" id="KW-0675">Receptor</keyword>
<feature type="transmembrane region" description="Helical" evidence="8">
    <location>
        <begin position="76"/>
        <end position="94"/>
    </location>
</feature>
<dbReference type="PANTHER" id="PTHR21143:SF104">
    <property type="entry name" value="GUSTATORY RECEPTOR 8A-RELATED"/>
    <property type="match status" value="1"/>
</dbReference>
<dbReference type="AlphaFoldDB" id="A0ABD1E4M4"/>
<comment type="similarity">
    <text evidence="8">Belongs to the insect chemoreceptor superfamily. Gustatory receptor (GR) family.</text>
</comment>
<comment type="caution">
    <text evidence="9">The sequence shown here is derived from an EMBL/GenBank/DDBJ whole genome shotgun (WGS) entry which is preliminary data.</text>
</comment>
<protein>
    <recommendedName>
        <fullName evidence="8">Gustatory receptor</fullName>
    </recommendedName>
</protein>
<dbReference type="Proteomes" id="UP001566132">
    <property type="component" value="Unassembled WGS sequence"/>
</dbReference>
<keyword evidence="4 8" id="KW-1133">Transmembrane helix</keyword>
<keyword evidence="2 8" id="KW-1003">Cell membrane</keyword>
<evidence type="ECO:0000256" key="8">
    <source>
        <dbReference type="RuleBase" id="RU363108"/>
    </source>
</evidence>
<feature type="transmembrane region" description="Helical" evidence="8">
    <location>
        <begin position="39"/>
        <end position="56"/>
    </location>
</feature>
<feature type="transmembrane region" description="Helical" evidence="8">
    <location>
        <begin position="114"/>
        <end position="133"/>
    </location>
</feature>
<sequence length="337" mass="38967">MASNCASLIVSGLNIFFILLPSTKGTLPKSHFLVQKVSCWSFLLITVVMAPLTILIKDDIFCKVPLIHRVVYDCSVMVLFATNIYLSFLSIYKMKELAKLLQHISKNIYMSTDFLMHFSIFVLLHLVNTLLILCNQLQRTQDLRYQLTTIFVDGYLTFRLILALFMIFLMLSDIRKKWQNLNGNLTKQETVQKFQYHHNQLCDYVMHLNVLFGMVFLLIIFYFITASLRHAVFVSVSTQTSVTTVRCLWIVSYTLQIAYLANAGEKITSEAQCTVAICYKRLSKVRHEKWVWLAQQAYMRTPKISAAGFFNVDNSMILFMATTFLTYFIVVVQLLVK</sequence>
<dbReference type="GO" id="GO:0007165">
    <property type="term" value="P:signal transduction"/>
    <property type="evidence" value="ECO:0007669"/>
    <property type="project" value="UniProtKB-KW"/>
</dbReference>
<accession>A0ABD1E4M4</accession>
<evidence type="ECO:0000256" key="5">
    <source>
        <dbReference type="ARBA" id="ARBA00023136"/>
    </source>
</evidence>
<feature type="transmembrane region" description="Helical" evidence="8">
    <location>
        <begin position="145"/>
        <end position="171"/>
    </location>
</feature>
<evidence type="ECO:0000256" key="4">
    <source>
        <dbReference type="ARBA" id="ARBA00022989"/>
    </source>
</evidence>
<keyword evidence="5 8" id="KW-0472">Membrane</keyword>
<reference evidence="9 10" key="1">
    <citation type="submission" date="2024-05" db="EMBL/GenBank/DDBJ databases">
        <title>Genetic variation in Jamaican populations of the coffee berry borer (Hypothenemus hampei).</title>
        <authorList>
            <person name="Errbii M."/>
            <person name="Myrie A."/>
        </authorList>
    </citation>
    <scope>NUCLEOTIDE SEQUENCE [LARGE SCALE GENOMIC DNA]</scope>
    <source>
        <strain evidence="9">JA-Hopewell-2020-01-JO</strain>
        <tissue evidence="9">Whole body</tissue>
    </source>
</reference>
<dbReference type="EMBL" id="JBDJPC010000012">
    <property type="protein sequence ID" value="KAL1489295.1"/>
    <property type="molecule type" value="Genomic_DNA"/>
</dbReference>
<keyword evidence="3 8" id="KW-0812">Transmembrane</keyword>
<proteinExistence type="inferred from homology"/>
<organism evidence="9 10">
    <name type="scientific">Hypothenemus hampei</name>
    <name type="common">Coffee berry borer</name>
    <dbReference type="NCBI Taxonomy" id="57062"/>
    <lineage>
        <taxon>Eukaryota</taxon>
        <taxon>Metazoa</taxon>
        <taxon>Ecdysozoa</taxon>
        <taxon>Arthropoda</taxon>
        <taxon>Hexapoda</taxon>
        <taxon>Insecta</taxon>
        <taxon>Pterygota</taxon>
        <taxon>Neoptera</taxon>
        <taxon>Endopterygota</taxon>
        <taxon>Coleoptera</taxon>
        <taxon>Polyphaga</taxon>
        <taxon>Cucujiformia</taxon>
        <taxon>Curculionidae</taxon>
        <taxon>Scolytinae</taxon>
        <taxon>Hypothenemus</taxon>
    </lineage>
</organism>
<dbReference type="Pfam" id="PF08395">
    <property type="entry name" value="7tm_7"/>
    <property type="match status" value="1"/>
</dbReference>
<comment type="function">
    <text evidence="8">Gustatory receptor which mediates acceptance or avoidance behavior, depending on its substrates.</text>
</comment>
<evidence type="ECO:0000256" key="7">
    <source>
        <dbReference type="ARBA" id="ARBA00023224"/>
    </source>
</evidence>
<evidence type="ECO:0000256" key="6">
    <source>
        <dbReference type="ARBA" id="ARBA00023170"/>
    </source>
</evidence>
<evidence type="ECO:0000313" key="9">
    <source>
        <dbReference type="EMBL" id="KAL1489295.1"/>
    </source>
</evidence>
<name>A0ABD1E4M4_HYPHA</name>
<evidence type="ECO:0000256" key="2">
    <source>
        <dbReference type="ARBA" id="ARBA00022475"/>
    </source>
</evidence>
<feature type="transmembrane region" description="Helical" evidence="8">
    <location>
        <begin position="316"/>
        <end position="336"/>
    </location>
</feature>
<dbReference type="PANTHER" id="PTHR21143">
    <property type="entry name" value="INVERTEBRATE GUSTATORY RECEPTOR"/>
    <property type="match status" value="1"/>
</dbReference>
<dbReference type="InterPro" id="IPR013604">
    <property type="entry name" value="7TM_chemorcpt"/>
</dbReference>